<dbReference type="OrthoDB" id="198857at2759"/>
<dbReference type="FunCoup" id="J9DBR2">
    <property type="interactions" value="65"/>
</dbReference>
<dbReference type="SUPFAM" id="SSF52402">
    <property type="entry name" value="Adenine nucleotide alpha hydrolases-like"/>
    <property type="match status" value="1"/>
</dbReference>
<reference evidence="9 10" key="1">
    <citation type="submission" date="2011-08" db="EMBL/GenBank/DDBJ databases">
        <authorList>
            <person name="Liu Z.J."/>
            <person name="Shi F.L."/>
            <person name="Lu J.Q."/>
            <person name="Li M."/>
            <person name="Wang Z.L."/>
        </authorList>
    </citation>
    <scope>NUCLEOTIDE SEQUENCE [LARGE SCALE GENOMIC DNA]</scope>
    <source>
        <strain evidence="9 10">USNM 41457</strain>
    </source>
</reference>
<dbReference type="AlphaFoldDB" id="J9DBR2"/>
<dbReference type="GO" id="GO:0103016">
    <property type="term" value="F:tRNA-uridine 2-sulfurtransferase activity"/>
    <property type="evidence" value="ECO:0007669"/>
    <property type="project" value="EnsemblFungi"/>
</dbReference>
<dbReference type="PANTHER" id="PTHR11807:SF12">
    <property type="entry name" value="CYTOPLASMIC TRNA 2-THIOLATION PROTEIN 1"/>
    <property type="match status" value="1"/>
</dbReference>
<dbReference type="Proteomes" id="UP000003163">
    <property type="component" value="Unassembled WGS sequence"/>
</dbReference>
<feature type="binding site" evidence="7">
    <location>
        <position position="86"/>
    </location>
    <ligand>
        <name>ATP</name>
        <dbReference type="ChEBI" id="CHEBI:30616"/>
    </ligand>
</feature>
<evidence type="ECO:0000256" key="4">
    <source>
        <dbReference type="ARBA" id="ARBA00022694"/>
    </source>
</evidence>
<dbReference type="InterPro" id="IPR014729">
    <property type="entry name" value="Rossmann-like_a/b/a_fold"/>
</dbReference>
<keyword evidence="5 6" id="KW-0694">RNA-binding</keyword>
<feature type="binding site" evidence="7">
    <location>
        <position position="169"/>
    </location>
    <ligand>
        <name>ATP</name>
        <dbReference type="ChEBI" id="CHEBI:30616"/>
    </ligand>
</feature>
<evidence type="ECO:0000256" key="7">
    <source>
        <dbReference type="PIRSR" id="PIRSR004976-51"/>
    </source>
</evidence>
<evidence type="ECO:0000256" key="6">
    <source>
        <dbReference type="HAMAP-Rule" id="MF_03053"/>
    </source>
</evidence>
<proteinExistence type="inferred from homology"/>
<organism evidence="9 10">
    <name type="scientific">Edhazardia aedis (strain USNM 41457)</name>
    <name type="common">Microsporidian parasite</name>
    <dbReference type="NCBI Taxonomy" id="1003232"/>
    <lineage>
        <taxon>Eukaryota</taxon>
        <taxon>Fungi</taxon>
        <taxon>Fungi incertae sedis</taxon>
        <taxon>Microsporidia</taxon>
        <taxon>Edhazardia</taxon>
    </lineage>
</organism>
<keyword evidence="7" id="KW-0547">Nucleotide-binding</keyword>
<comment type="subcellular location">
    <subcellularLocation>
        <location evidence="6">Cytoplasm</location>
    </subcellularLocation>
</comment>
<feature type="binding site" evidence="7">
    <location>
        <position position="164"/>
    </location>
    <ligand>
        <name>ATP</name>
        <dbReference type="ChEBI" id="CHEBI:30616"/>
    </ligand>
</feature>
<dbReference type="InParanoid" id="J9DBR2"/>
<dbReference type="InterPro" id="IPR020554">
    <property type="entry name" value="UPF0021_CS"/>
</dbReference>
<dbReference type="GO" id="GO:0016779">
    <property type="term" value="F:nucleotidyltransferase activity"/>
    <property type="evidence" value="ECO:0007669"/>
    <property type="project" value="UniProtKB-UniRule"/>
</dbReference>
<feature type="binding site" evidence="7">
    <location>
        <begin position="54"/>
        <end position="56"/>
    </location>
    <ligand>
        <name>ATP</name>
        <dbReference type="ChEBI" id="CHEBI:30616"/>
    </ligand>
</feature>
<keyword evidence="4 6" id="KW-0819">tRNA processing</keyword>
<dbReference type="PROSITE" id="PS01263">
    <property type="entry name" value="UPF0021"/>
    <property type="match status" value="1"/>
</dbReference>
<reference evidence="10" key="2">
    <citation type="submission" date="2015-07" db="EMBL/GenBank/DDBJ databases">
        <title>Contrasting host-pathogen interactions and genome evolution in two generalist and specialist microsporidian pathogens of mosquitoes.</title>
        <authorList>
            <consortium name="The Broad Institute Genomics Platform"/>
            <consortium name="The Broad Institute Genome Sequencing Center for Infectious Disease"/>
            <person name="Cuomo C.A."/>
            <person name="Sanscrainte N.D."/>
            <person name="Goldberg J.M."/>
            <person name="Heiman D."/>
            <person name="Young S."/>
            <person name="Zeng Q."/>
            <person name="Becnel J.J."/>
            <person name="Birren B.W."/>
        </authorList>
    </citation>
    <scope>NUCLEOTIDE SEQUENCE [LARGE SCALE GENOMIC DNA]</scope>
    <source>
        <strain evidence="10">USNM 41457</strain>
    </source>
</reference>
<protein>
    <recommendedName>
        <fullName evidence="6">Cytoplasmic tRNA 2-thiolation protein 1</fullName>
        <ecNumber evidence="6">2.7.7.-</ecNumber>
    </recommendedName>
    <alternativeName>
        <fullName evidence="6">Cytoplasmic tRNA adenylyltransferase 1</fullName>
    </alternativeName>
</protein>
<dbReference type="GO" id="GO:0000049">
    <property type="term" value="F:tRNA binding"/>
    <property type="evidence" value="ECO:0007669"/>
    <property type="project" value="UniProtKB-UniRule"/>
</dbReference>
<dbReference type="EMBL" id="AFBI03000012">
    <property type="protein sequence ID" value="EJW04929.1"/>
    <property type="molecule type" value="Genomic_DNA"/>
</dbReference>
<dbReference type="InterPro" id="IPR000541">
    <property type="entry name" value="Ncs6/Tuc1/Ctu1"/>
</dbReference>
<keyword evidence="10" id="KW-1185">Reference proteome</keyword>
<dbReference type="STRING" id="1003232.J9DBR2"/>
<dbReference type="FunFam" id="3.40.50.620:FF:000132">
    <property type="entry name" value="Cytoplasmic tRNA 2-thiolation protein 1"/>
    <property type="match status" value="1"/>
</dbReference>
<gene>
    <name evidence="6" type="primary">NCS6</name>
    <name evidence="6" type="synonym">CTU1</name>
    <name evidence="9" type="ORF">EDEG_00922</name>
</gene>
<comment type="similarity">
    <text evidence="6">Belongs to the TtcA family. CTU1/NCS6/ATPBD3 subfamily.</text>
</comment>
<keyword evidence="2 6" id="KW-0820">tRNA-binding</keyword>
<comment type="function">
    <text evidence="6">Plays a central role in 2-thiolation of mcm(5)S(2)U at tRNA wobble positions of tRNA(Lys), tRNA(Glu) and tRNA(Gln). Directly binds tRNAs and probably acts by catalyzing adenylation of tRNAs, an intermediate required for 2-thiolation. It is unclear whether it acts as a sulfurtransferase that transfers sulfur from thiocarboxylated URM1 onto the uridine of tRNAs at wobble position. Prior mcm(5) tRNA modification by the elongator complex is required for 2-thiolation. May also be involved in protein urmylation.</text>
</comment>
<dbReference type="VEuPathDB" id="MicrosporidiaDB:EDEG_00922"/>
<dbReference type="GO" id="GO:0002144">
    <property type="term" value="C:cytosolic tRNA wobble base thiouridylase complex"/>
    <property type="evidence" value="ECO:0007669"/>
    <property type="project" value="EnsemblFungi"/>
</dbReference>
<dbReference type="UniPathway" id="UPA00988"/>
<accession>J9DBR2</accession>
<dbReference type="InterPro" id="IPR011063">
    <property type="entry name" value="TilS/TtcA_N"/>
</dbReference>
<dbReference type="CDD" id="cd01713">
    <property type="entry name" value="CTU1-like"/>
    <property type="match status" value="1"/>
</dbReference>
<keyword evidence="3 6" id="KW-0808">Transferase</keyword>
<evidence type="ECO:0000313" key="9">
    <source>
        <dbReference type="EMBL" id="EJW04929.1"/>
    </source>
</evidence>
<dbReference type="PANTHER" id="PTHR11807">
    <property type="entry name" value="ATPASES OF THE PP SUPERFAMILY-RELATED"/>
    <property type="match status" value="1"/>
</dbReference>
<evidence type="ECO:0000313" key="10">
    <source>
        <dbReference type="Proteomes" id="UP000003163"/>
    </source>
</evidence>
<evidence type="ECO:0000256" key="3">
    <source>
        <dbReference type="ARBA" id="ARBA00022679"/>
    </source>
</evidence>
<dbReference type="Gene3D" id="3.40.50.620">
    <property type="entry name" value="HUPs"/>
    <property type="match status" value="1"/>
</dbReference>
<feature type="binding site" evidence="7">
    <location>
        <position position="60"/>
    </location>
    <ligand>
        <name>ATP</name>
        <dbReference type="ChEBI" id="CHEBI:30616"/>
    </ligand>
</feature>
<dbReference type="GO" id="GO:0005777">
    <property type="term" value="C:peroxisome"/>
    <property type="evidence" value="ECO:0007669"/>
    <property type="project" value="EnsemblFungi"/>
</dbReference>
<dbReference type="GO" id="GO:0002143">
    <property type="term" value="P:tRNA wobble position uridine thiolation"/>
    <property type="evidence" value="ECO:0007669"/>
    <property type="project" value="EnsemblFungi"/>
</dbReference>
<name>J9DBR2_EDHAE</name>
<dbReference type="HOGENOM" id="CLU_026481_1_2_1"/>
<evidence type="ECO:0000256" key="5">
    <source>
        <dbReference type="ARBA" id="ARBA00022884"/>
    </source>
</evidence>
<dbReference type="OMA" id="KPVRGIC"/>
<dbReference type="InterPro" id="IPR056369">
    <property type="entry name" value="CTU1-like_ATP-bd"/>
</dbReference>
<dbReference type="GO" id="GO:0005524">
    <property type="term" value="F:ATP binding"/>
    <property type="evidence" value="ECO:0007669"/>
    <property type="project" value="UniProtKB-KW"/>
</dbReference>
<dbReference type="InterPro" id="IPR035107">
    <property type="entry name" value="tRNA_thiolation_TtcA_Ctu1"/>
</dbReference>
<dbReference type="GO" id="GO:0005739">
    <property type="term" value="C:mitochondrion"/>
    <property type="evidence" value="ECO:0007669"/>
    <property type="project" value="TreeGrafter"/>
</dbReference>
<feature type="domain" description="tRNA(Ile)-lysidine/2-thiocytidine synthase N-terminal" evidence="8">
    <location>
        <begin position="50"/>
        <end position="229"/>
    </location>
</feature>
<dbReference type="EC" id="2.7.7.-" evidence="6"/>
<evidence type="ECO:0000259" key="8">
    <source>
        <dbReference type="Pfam" id="PF01171"/>
    </source>
</evidence>
<comment type="caution">
    <text evidence="9">The sequence shown here is derived from an EMBL/GenBank/DDBJ whole genome shotgun (WGS) entry which is preliminary data.</text>
</comment>
<dbReference type="Pfam" id="PF01171">
    <property type="entry name" value="ATP_bind_3"/>
    <property type="match status" value="1"/>
</dbReference>
<dbReference type="HAMAP" id="MF_03053">
    <property type="entry name" value="CTU1"/>
    <property type="match status" value="1"/>
</dbReference>
<dbReference type="PIRSF" id="PIRSF004976">
    <property type="entry name" value="ATPase_YdaO"/>
    <property type="match status" value="1"/>
</dbReference>
<evidence type="ECO:0000256" key="1">
    <source>
        <dbReference type="ARBA" id="ARBA00022490"/>
    </source>
</evidence>
<evidence type="ECO:0000256" key="2">
    <source>
        <dbReference type="ARBA" id="ARBA00022555"/>
    </source>
</evidence>
<comment type="pathway">
    <text evidence="6">tRNA modification; 5-methoxycarbonylmethyl-2-thiouridine-tRNA biosynthesis.</text>
</comment>
<keyword evidence="7" id="KW-0067">ATP-binding</keyword>
<sequence length="307" mass="35351">MSCEICKSAKVVLIRPSNKKKLCKSCFLEVFEKEVHKTIIENNLFTKNEKIAVAISGGKDSTVLAYILNLLNKKYNYGVELFLLCVDEGITNYRDHSIETVKKNQEDYHLPLKIVSYQEYFNITMDAIVQKIGRKSNCTYCGILRRQALEKGAQNLGVSQIVTGHNADDMAETILMNLLRGDFNRLYRSSLIKSISNGFNIPRSKPFKFMFEKEIVMYSFYRNLHYFSTECCYSPGAYRGHARLFIKELERKNPRIILNIINSCDDLENLDVTNRTIFKCKKCLSFTSLKSNICKACELLNTINETL</sequence>
<dbReference type="GO" id="GO:0032447">
    <property type="term" value="P:protein urmylation"/>
    <property type="evidence" value="ECO:0007669"/>
    <property type="project" value="UniProtKB-UniRule"/>
</dbReference>
<keyword evidence="1 6" id="KW-0963">Cytoplasm</keyword>